<comment type="caution">
    <text evidence="1">The sequence shown here is derived from an EMBL/GenBank/DDBJ whole genome shotgun (WGS) entry which is preliminary data.</text>
</comment>
<evidence type="ECO:0000313" key="1">
    <source>
        <dbReference type="EMBL" id="KAL3811345.1"/>
    </source>
</evidence>
<dbReference type="EMBL" id="JALLPB020000267">
    <property type="protein sequence ID" value="KAL3811345.1"/>
    <property type="molecule type" value="Genomic_DNA"/>
</dbReference>
<dbReference type="Pfam" id="PF14811">
    <property type="entry name" value="TPD"/>
    <property type="match status" value="1"/>
</dbReference>
<keyword evidence="2" id="KW-1185">Reference proteome</keyword>
<proteinExistence type="predicted"/>
<organism evidence="1 2">
    <name type="scientific">Cyclostephanos tholiformis</name>
    <dbReference type="NCBI Taxonomy" id="382380"/>
    <lineage>
        <taxon>Eukaryota</taxon>
        <taxon>Sar</taxon>
        <taxon>Stramenopiles</taxon>
        <taxon>Ochrophyta</taxon>
        <taxon>Bacillariophyta</taxon>
        <taxon>Coscinodiscophyceae</taxon>
        <taxon>Thalassiosirophycidae</taxon>
        <taxon>Stephanodiscales</taxon>
        <taxon>Stephanodiscaceae</taxon>
        <taxon>Cyclostephanos</taxon>
    </lineage>
</organism>
<sequence>MTLHQALSMRRTMLRSFPNGMKRMNQSKAMGSNVGQQEIARLLEEALAAYLKSAFKHQSDENIFFTESELLTQMKMGARARGPTPDIVFLRSVEINGRLVKWIDAKMYYGSATYSKNKRIPNGKLRGIADRYNDFYGGQGAFVFGQGFCASLQDIVSNALLLDATPMDMTAVHAFQENSFV</sequence>
<gene>
    <name evidence="1" type="ORF">ACHAXA_007410</name>
</gene>
<name>A0ABD3RE96_9STRA</name>
<dbReference type="InterPro" id="IPR029404">
    <property type="entry name" value="CDIN1"/>
</dbReference>
<reference evidence="1 2" key="1">
    <citation type="submission" date="2024-10" db="EMBL/GenBank/DDBJ databases">
        <title>Updated reference genomes for cyclostephanoid diatoms.</title>
        <authorList>
            <person name="Roberts W.R."/>
            <person name="Alverson A.J."/>
        </authorList>
    </citation>
    <scope>NUCLEOTIDE SEQUENCE [LARGE SCALE GENOMIC DNA]</scope>
    <source>
        <strain evidence="1 2">AJA228-03</strain>
    </source>
</reference>
<accession>A0ABD3RE96</accession>
<protein>
    <recommendedName>
        <fullName evidence="3">CDAN1-interacting nuclease 1</fullName>
    </recommendedName>
</protein>
<evidence type="ECO:0008006" key="3">
    <source>
        <dbReference type="Google" id="ProtNLM"/>
    </source>
</evidence>
<dbReference type="Proteomes" id="UP001530377">
    <property type="component" value="Unassembled WGS sequence"/>
</dbReference>
<dbReference type="AlphaFoldDB" id="A0ABD3RE96"/>
<evidence type="ECO:0000313" key="2">
    <source>
        <dbReference type="Proteomes" id="UP001530377"/>
    </source>
</evidence>